<protein>
    <submittedName>
        <fullName evidence="1">Uncharacterized protein</fullName>
    </submittedName>
</protein>
<reference evidence="1 2" key="1">
    <citation type="journal article" date="2024" name="Plant Biotechnol. J.">
        <title>Genome and CRISPR/Cas9 system of a widespread forest tree (Populus alba) in the world.</title>
        <authorList>
            <person name="Liu Y.J."/>
            <person name="Jiang P.F."/>
            <person name="Han X.M."/>
            <person name="Li X.Y."/>
            <person name="Wang H.M."/>
            <person name="Wang Y.J."/>
            <person name="Wang X.X."/>
            <person name="Zeng Q.Y."/>
        </authorList>
    </citation>
    <scope>NUCLEOTIDE SEQUENCE [LARGE SCALE GENOMIC DNA]</scope>
    <source>
        <strain evidence="2">cv. PAL-ZL1</strain>
    </source>
</reference>
<evidence type="ECO:0000313" key="2">
    <source>
        <dbReference type="Proteomes" id="UP000309997"/>
    </source>
</evidence>
<sequence length="342" mass="38475">MITPTKLIKIARKWQKLPATRRKGMSFPRSFGYGDAVVCSSRPSMAEKGHFVVYSADGKRFVLPLAYLKNKTIGQLFRLAEEEFGMHSNGPLTLPCVANYLESVISLVRSHWVIEISDKPGEEEPEPAFEFIGNFHGDKPVGRELLLRLANCICDNYAKDSLARLIVENIHLHILPSMNPDGYFSRRRGFPFCSLAHIALSCYVNPISGEITMHALMMIHSGSWQVYIVSRSHHKMSLSEEFPGGITNGASWYPIYGGMQDWNYIHAGCFELTLEISDNKWPNASELPTLWEYNKMSLINIAASLVKVKAGRGFADYHRLLASGDRYEGMSYADMLRSGLNS</sequence>
<comment type="caution">
    <text evidence="1">The sequence shown here is derived from an EMBL/GenBank/DDBJ whole genome shotgun (WGS) entry which is preliminary data.</text>
</comment>
<proteinExistence type="predicted"/>
<keyword evidence="2" id="KW-1185">Reference proteome</keyword>
<dbReference type="Proteomes" id="UP000309997">
    <property type="component" value="Unassembled WGS sequence"/>
</dbReference>
<gene>
    <name evidence="1" type="ORF">D5086_026570</name>
</gene>
<organism evidence="1 2">
    <name type="scientific">Populus alba</name>
    <name type="common">White poplar</name>
    <dbReference type="NCBI Taxonomy" id="43335"/>
    <lineage>
        <taxon>Eukaryota</taxon>
        <taxon>Viridiplantae</taxon>
        <taxon>Streptophyta</taxon>
        <taxon>Embryophyta</taxon>
        <taxon>Tracheophyta</taxon>
        <taxon>Spermatophyta</taxon>
        <taxon>Magnoliopsida</taxon>
        <taxon>eudicotyledons</taxon>
        <taxon>Gunneridae</taxon>
        <taxon>Pentapetalae</taxon>
        <taxon>rosids</taxon>
        <taxon>fabids</taxon>
        <taxon>Malpighiales</taxon>
        <taxon>Salicaceae</taxon>
        <taxon>Saliceae</taxon>
        <taxon>Populus</taxon>
    </lineage>
</organism>
<evidence type="ECO:0000313" key="1">
    <source>
        <dbReference type="EMBL" id="KAL3572666.1"/>
    </source>
</evidence>
<dbReference type="EMBL" id="RCHU02000014">
    <property type="protein sequence ID" value="KAL3572666.1"/>
    <property type="molecule type" value="Genomic_DNA"/>
</dbReference>
<name>A0ACC4B299_POPAL</name>
<accession>A0ACC4B299</accession>